<evidence type="ECO:0000256" key="1">
    <source>
        <dbReference type="ARBA" id="ARBA00004123"/>
    </source>
</evidence>
<feature type="compositionally biased region" description="Acidic residues" evidence="5">
    <location>
        <begin position="111"/>
        <end position="122"/>
    </location>
</feature>
<feature type="compositionally biased region" description="Acidic residues" evidence="5">
    <location>
        <begin position="556"/>
        <end position="568"/>
    </location>
</feature>
<dbReference type="Pfam" id="PF09368">
    <property type="entry name" value="Sas10"/>
    <property type="match status" value="1"/>
</dbReference>
<feature type="compositionally biased region" description="Acidic residues" evidence="5">
    <location>
        <begin position="52"/>
        <end position="64"/>
    </location>
</feature>
<accession>A0A4Y7J2M8</accession>
<keyword evidence="3" id="KW-0597">Phosphoprotein</keyword>
<feature type="compositionally biased region" description="Basic and acidic residues" evidence="5">
    <location>
        <begin position="392"/>
        <end position="410"/>
    </location>
</feature>
<dbReference type="AlphaFoldDB" id="A0A4Y7J2M8"/>
<dbReference type="Gramene" id="RZC55403">
    <property type="protein sequence ID" value="RZC55403"/>
    <property type="gene ID" value="C5167_014256"/>
</dbReference>
<proteinExistence type="inferred from homology"/>
<feature type="compositionally biased region" description="Basic residues" evidence="5">
    <location>
        <begin position="620"/>
        <end position="649"/>
    </location>
</feature>
<comment type="similarity">
    <text evidence="2">Belongs to the SAS10 family.</text>
</comment>
<feature type="region of interest" description="Disordered" evidence="5">
    <location>
        <begin position="108"/>
        <end position="149"/>
    </location>
</feature>
<evidence type="ECO:0000256" key="5">
    <source>
        <dbReference type="SAM" id="MobiDB-lite"/>
    </source>
</evidence>
<feature type="compositionally biased region" description="Basic and acidic residues" evidence="5">
    <location>
        <begin position="502"/>
        <end position="511"/>
    </location>
</feature>
<feature type="compositionally biased region" description="Polar residues" evidence="5">
    <location>
        <begin position="374"/>
        <end position="385"/>
    </location>
</feature>
<feature type="region of interest" description="Disordered" evidence="5">
    <location>
        <begin position="599"/>
        <end position="667"/>
    </location>
</feature>
<feature type="compositionally biased region" description="Acidic residues" evidence="5">
    <location>
        <begin position="136"/>
        <end position="148"/>
    </location>
</feature>
<feature type="region of interest" description="Disordered" evidence="5">
    <location>
        <begin position="469"/>
        <end position="574"/>
    </location>
</feature>
<protein>
    <recommendedName>
        <fullName evidence="6">Sas10 C-terminal domain-containing protein</fullName>
    </recommendedName>
</protein>
<dbReference type="STRING" id="3469.A0A4Y7J2M8"/>
<feature type="compositionally biased region" description="Basic residues" evidence="5">
    <location>
        <begin position="1"/>
        <end position="10"/>
    </location>
</feature>
<name>A0A4Y7J2M8_PAPSO</name>
<dbReference type="OMA" id="EEYIRPQ"/>
<sequence length="680" mass="76899">MAKGGNRQKKFKENPKKKTEDEYISDEDVGNDDHDDEIDAFHKQRDVIPLDVNDDMADSDDEDIANPVMDLEGLDDEDEDEDDYEDEPKLRGIGAKIERSLKYMQEKFPIVDDESDEEEEEKELPFGNRRHKVDEFSDDEEGGVEEEKEVLILEQKKAKTLKEADFMPDDIDEDENNSDVEPTLEEISVKGKVSSKFHAHLETQDGKDIAYEEIKKDHGALTREEQMDVVYRKSASSKKAASSVSAPEIVGLLSELNSAYDELEGKVNPLLNKVDIKENTTKGGMHYLEVKRLLLLSYSQAITFYLLLKSEGHSVREHPVLARIVEMKNLVDKMKQLDENLPASIGEIINLNEIDILKHADAVTSEAHKKNHRPSSVSVKTQETSLPPGAPEPEKADLSKAYKSKEKTKQTDQVGKQSMEMLKIRADLEAKYKQKGMITAPKHDQAHKHLTARVNGQLQSLDDFDDEVVEKDGHASKRQTSKLSELVRVKKKKPKVISGDDDLPKRDDIGERRRKNELRVLAKAGGGSIHDDNDEDEDGDVNEGNPGARKRRRADIDDDDVKAEESEDEFYKQVKQQRDAKLSAKAQLYSRTSAPLPLAGTEEVADGKRHITTQMEKNRGLTRPRNKSKKNPRTNYKNKHNKAVMKRKGQVRDVKKPMGPYGGEVSGINAKISRSTRFKS</sequence>
<dbReference type="InterPro" id="IPR018972">
    <property type="entry name" value="Sas10_C_dom"/>
</dbReference>
<keyword evidence="4" id="KW-0539">Nucleus</keyword>
<feature type="domain" description="Sas10 C-terminal" evidence="6">
    <location>
        <begin position="606"/>
        <end position="678"/>
    </location>
</feature>
<dbReference type="GO" id="GO:0032040">
    <property type="term" value="C:small-subunit processome"/>
    <property type="evidence" value="ECO:0007669"/>
    <property type="project" value="TreeGrafter"/>
</dbReference>
<evidence type="ECO:0000259" key="6">
    <source>
        <dbReference type="Pfam" id="PF09368"/>
    </source>
</evidence>
<dbReference type="InterPro" id="IPR007146">
    <property type="entry name" value="Sas10/Utp3/C1D"/>
</dbReference>
<feature type="compositionally biased region" description="Acidic residues" evidence="5">
    <location>
        <begin position="72"/>
        <end position="86"/>
    </location>
</feature>
<feature type="region of interest" description="Disordered" evidence="5">
    <location>
        <begin position="1"/>
        <end position="92"/>
    </location>
</feature>
<feature type="compositionally biased region" description="Acidic residues" evidence="5">
    <location>
        <begin position="22"/>
        <end position="38"/>
    </location>
</feature>
<evidence type="ECO:0000313" key="7">
    <source>
        <dbReference type="EMBL" id="RZC55403.1"/>
    </source>
</evidence>
<comment type="subcellular location">
    <subcellularLocation>
        <location evidence="1">Nucleus</location>
    </subcellularLocation>
</comment>
<feature type="compositionally biased region" description="Basic and acidic residues" evidence="5">
    <location>
        <begin position="39"/>
        <end position="48"/>
    </location>
</feature>
<dbReference type="PANTHER" id="PTHR13237">
    <property type="entry name" value="SOMETHING ABOUT SILENCING PROTEIN 10-RELATED"/>
    <property type="match status" value="1"/>
</dbReference>
<feature type="compositionally biased region" description="Basic and acidic residues" evidence="5">
    <location>
        <begin position="11"/>
        <end position="21"/>
    </location>
</feature>
<dbReference type="EMBL" id="CM010717">
    <property type="protein sequence ID" value="RZC55403.1"/>
    <property type="molecule type" value="Genomic_DNA"/>
</dbReference>
<dbReference type="GO" id="GO:0000462">
    <property type="term" value="P:maturation of SSU-rRNA from tricistronic rRNA transcript (SSU-rRNA, 5.8S rRNA, LSU-rRNA)"/>
    <property type="evidence" value="ECO:0007669"/>
    <property type="project" value="TreeGrafter"/>
</dbReference>
<gene>
    <name evidence="7" type="ORF">C5167_014256</name>
</gene>
<feature type="region of interest" description="Disordered" evidence="5">
    <location>
        <begin position="365"/>
        <end position="415"/>
    </location>
</feature>
<evidence type="ECO:0000256" key="2">
    <source>
        <dbReference type="ARBA" id="ARBA00010979"/>
    </source>
</evidence>
<keyword evidence="8" id="KW-1185">Reference proteome</keyword>
<evidence type="ECO:0000313" key="8">
    <source>
        <dbReference type="Proteomes" id="UP000316621"/>
    </source>
</evidence>
<evidence type="ECO:0000256" key="4">
    <source>
        <dbReference type="ARBA" id="ARBA00023242"/>
    </source>
</evidence>
<dbReference type="PANTHER" id="PTHR13237:SF8">
    <property type="entry name" value="SOMETHING ABOUT SILENCING PROTEIN 10"/>
    <property type="match status" value="1"/>
</dbReference>
<dbReference type="Proteomes" id="UP000316621">
    <property type="component" value="Chromosome 3"/>
</dbReference>
<reference evidence="7 8" key="1">
    <citation type="journal article" date="2018" name="Science">
        <title>The opium poppy genome and morphinan production.</title>
        <authorList>
            <person name="Guo L."/>
            <person name="Winzer T."/>
            <person name="Yang X."/>
            <person name="Li Y."/>
            <person name="Ning Z."/>
            <person name="He Z."/>
            <person name="Teodor R."/>
            <person name="Lu Y."/>
            <person name="Bowser T.A."/>
            <person name="Graham I.A."/>
            <person name="Ye K."/>
        </authorList>
    </citation>
    <scope>NUCLEOTIDE SEQUENCE [LARGE SCALE GENOMIC DNA]</scope>
    <source>
        <strain evidence="8">cv. HN1</strain>
        <tissue evidence="7">Leaves</tissue>
    </source>
</reference>
<dbReference type="Pfam" id="PF04000">
    <property type="entry name" value="Sas10_Utp3"/>
    <property type="match status" value="1"/>
</dbReference>
<evidence type="ECO:0000256" key="3">
    <source>
        <dbReference type="ARBA" id="ARBA00022553"/>
    </source>
</evidence>
<organism evidence="7 8">
    <name type="scientific">Papaver somniferum</name>
    <name type="common">Opium poppy</name>
    <dbReference type="NCBI Taxonomy" id="3469"/>
    <lineage>
        <taxon>Eukaryota</taxon>
        <taxon>Viridiplantae</taxon>
        <taxon>Streptophyta</taxon>
        <taxon>Embryophyta</taxon>
        <taxon>Tracheophyta</taxon>
        <taxon>Spermatophyta</taxon>
        <taxon>Magnoliopsida</taxon>
        <taxon>Ranunculales</taxon>
        <taxon>Papaveraceae</taxon>
        <taxon>Papaveroideae</taxon>
        <taxon>Papaver</taxon>
    </lineage>
</organism>
<feature type="compositionally biased region" description="Acidic residues" evidence="5">
    <location>
        <begin position="532"/>
        <end position="541"/>
    </location>
</feature>